<keyword evidence="5" id="KW-0560">Oxidoreductase</keyword>
<gene>
    <name evidence="7" type="ORF">GA0061099_100412</name>
</gene>
<evidence type="ECO:0000256" key="5">
    <source>
        <dbReference type="ARBA" id="ARBA00023002"/>
    </source>
</evidence>
<proteinExistence type="inferred from homology"/>
<dbReference type="RefSeq" id="WP_074447914.1">
    <property type="nucleotide sequence ID" value="NZ_FMAE01000004.1"/>
</dbReference>
<comment type="similarity">
    <text evidence="2">Belongs to the acyl-CoA dehydrogenase family.</text>
</comment>
<dbReference type="AlphaFoldDB" id="A0A1C3VHT9"/>
<evidence type="ECO:0000259" key="6">
    <source>
        <dbReference type="Pfam" id="PF00441"/>
    </source>
</evidence>
<dbReference type="InterPro" id="IPR037069">
    <property type="entry name" value="AcylCoA_DH/ox_N_sf"/>
</dbReference>
<feature type="domain" description="Acyl-CoA dehydrogenase/oxidase C-terminal" evidence="6">
    <location>
        <begin position="201"/>
        <end position="320"/>
    </location>
</feature>
<dbReference type="SUPFAM" id="SSF47203">
    <property type="entry name" value="Acyl-CoA dehydrogenase C-terminal domain-like"/>
    <property type="match status" value="1"/>
</dbReference>
<sequence>MSASETLVVETAARVLADLADPQTIVQQRDDAWKAPLWLSLQEIGLDLAWASETGGGAGASLADGFGIIREAGRAALAVPLAETLLAGWLLDRAGLTAPGGPMTVAPVRPKDHLTLDKAGRVNGRARMVPFASDVEHLAVLATGDQGPLVALVRTADCKLKPGKSLARDARDTVELANVLPVHSARLEEAGTQEKDVLLLMGAAARAQQIAGALDRILELSVLYSQQRVAFEKPISKFQAIQHSLARLGGEVAAAASAAASAADTIANTGFDDAAALLEVAAAKIRCSEAAEVGTGIAHQVHGAIGFTDEHILHRFTLRLLSWRDEFGDETFWSLKLGELIAARGPRELWPLLASR</sequence>
<accession>A0A1C3VHT9</accession>
<evidence type="ECO:0000256" key="3">
    <source>
        <dbReference type="ARBA" id="ARBA00022630"/>
    </source>
</evidence>
<dbReference type="GO" id="GO:0003995">
    <property type="term" value="F:acyl-CoA dehydrogenase activity"/>
    <property type="evidence" value="ECO:0007669"/>
    <property type="project" value="TreeGrafter"/>
</dbReference>
<name>A0A1C3VHT9_9BRAD</name>
<dbReference type="Gene3D" id="1.10.540.10">
    <property type="entry name" value="Acyl-CoA dehydrogenase/oxidase, N-terminal domain"/>
    <property type="match status" value="1"/>
</dbReference>
<evidence type="ECO:0000256" key="2">
    <source>
        <dbReference type="ARBA" id="ARBA00009347"/>
    </source>
</evidence>
<keyword evidence="4" id="KW-0274">FAD</keyword>
<reference evidence="7 8" key="1">
    <citation type="submission" date="2016-08" db="EMBL/GenBank/DDBJ databases">
        <authorList>
            <person name="Seilhamer J.J."/>
        </authorList>
    </citation>
    <scope>NUCLEOTIDE SEQUENCE [LARGE SCALE GENOMIC DNA]</scope>
    <source>
        <strain evidence="7 8">CCBAU 10071</strain>
    </source>
</reference>
<dbReference type="PANTHER" id="PTHR43884">
    <property type="entry name" value="ACYL-COA DEHYDROGENASE"/>
    <property type="match status" value="1"/>
</dbReference>
<evidence type="ECO:0000313" key="7">
    <source>
        <dbReference type="EMBL" id="SCB27343.1"/>
    </source>
</evidence>
<dbReference type="InterPro" id="IPR036250">
    <property type="entry name" value="AcylCo_DH-like_C"/>
</dbReference>
<keyword evidence="3" id="KW-0285">Flavoprotein</keyword>
<dbReference type="Proteomes" id="UP000183174">
    <property type="component" value="Unassembled WGS sequence"/>
</dbReference>
<dbReference type="Pfam" id="PF00441">
    <property type="entry name" value="Acyl-CoA_dh_1"/>
    <property type="match status" value="1"/>
</dbReference>
<organism evidence="7 8">
    <name type="scientific">Bradyrhizobium yuanmingense</name>
    <dbReference type="NCBI Taxonomy" id="108015"/>
    <lineage>
        <taxon>Bacteria</taxon>
        <taxon>Pseudomonadati</taxon>
        <taxon>Pseudomonadota</taxon>
        <taxon>Alphaproteobacteria</taxon>
        <taxon>Hyphomicrobiales</taxon>
        <taxon>Nitrobacteraceae</taxon>
        <taxon>Bradyrhizobium</taxon>
    </lineage>
</organism>
<dbReference type="EMBL" id="FMAE01000004">
    <property type="protein sequence ID" value="SCB27343.1"/>
    <property type="molecule type" value="Genomic_DNA"/>
</dbReference>
<comment type="cofactor">
    <cofactor evidence="1">
        <name>FAD</name>
        <dbReference type="ChEBI" id="CHEBI:57692"/>
    </cofactor>
</comment>
<evidence type="ECO:0000256" key="1">
    <source>
        <dbReference type="ARBA" id="ARBA00001974"/>
    </source>
</evidence>
<dbReference type="InterPro" id="IPR009100">
    <property type="entry name" value="AcylCoA_DH/oxidase_NM_dom_sf"/>
</dbReference>
<dbReference type="GO" id="GO:0050660">
    <property type="term" value="F:flavin adenine dinucleotide binding"/>
    <property type="evidence" value="ECO:0007669"/>
    <property type="project" value="InterPro"/>
</dbReference>
<dbReference type="PANTHER" id="PTHR43884:SF20">
    <property type="entry name" value="ACYL-COA DEHYDROGENASE FADE28"/>
    <property type="match status" value="1"/>
</dbReference>
<evidence type="ECO:0000313" key="8">
    <source>
        <dbReference type="Proteomes" id="UP000183174"/>
    </source>
</evidence>
<dbReference type="InterPro" id="IPR009075">
    <property type="entry name" value="AcylCo_DH/oxidase_C"/>
</dbReference>
<dbReference type="SUPFAM" id="SSF56645">
    <property type="entry name" value="Acyl-CoA dehydrogenase NM domain-like"/>
    <property type="match status" value="1"/>
</dbReference>
<evidence type="ECO:0000256" key="4">
    <source>
        <dbReference type="ARBA" id="ARBA00022827"/>
    </source>
</evidence>
<dbReference type="Gene3D" id="1.20.140.10">
    <property type="entry name" value="Butyryl-CoA Dehydrogenase, subunit A, domain 3"/>
    <property type="match status" value="1"/>
</dbReference>
<protein>
    <recommendedName>
        <fullName evidence="6">Acyl-CoA dehydrogenase/oxidase C-terminal domain-containing protein</fullName>
    </recommendedName>
</protein>